<name>A0AAW0K7G2_QUESU</name>
<evidence type="ECO:0000313" key="4">
    <source>
        <dbReference type="Proteomes" id="UP000237347"/>
    </source>
</evidence>
<proteinExistence type="inferred from homology"/>
<dbReference type="InterPro" id="IPR029993">
    <property type="entry name" value="GAUT"/>
</dbReference>
<accession>A0AAW0K7G2</accession>
<dbReference type="PANTHER" id="PTHR32116:SF7">
    <property type="entry name" value="GALACTURONOSYLTRANSFERASE 4-RELATED"/>
    <property type="match status" value="1"/>
</dbReference>
<dbReference type="Proteomes" id="UP000237347">
    <property type="component" value="Unassembled WGS sequence"/>
</dbReference>
<gene>
    <name evidence="3" type="primary">GAUT4_2</name>
    <name evidence="3" type="ORF">CFP56_023610</name>
</gene>
<evidence type="ECO:0000256" key="2">
    <source>
        <dbReference type="SAM" id="MobiDB-lite"/>
    </source>
</evidence>
<dbReference type="InterPro" id="IPR029044">
    <property type="entry name" value="Nucleotide-diphossugar_trans"/>
</dbReference>
<protein>
    <submittedName>
        <fullName evidence="3">Galacturonosyltransferase 4</fullName>
    </submittedName>
</protein>
<dbReference type="GO" id="GO:0047262">
    <property type="term" value="F:polygalacturonate 4-alpha-galacturonosyltransferase activity"/>
    <property type="evidence" value="ECO:0007669"/>
    <property type="project" value="InterPro"/>
</dbReference>
<organism evidence="3 4">
    <name type="scientific">Quercus suber</name>
    <name type="common">Cork oak</name>
    <dbReference type="NCBI Taxonomy" id="58331"/>
    <lineage>
        <taxon>Eukaryota</taxon>
        <taxon>Viridiplantae</taxon>
        <taxon>Streptophyta</taxon>
        <taxon>Embryophyta</taxon>
        <taxon>Tracheophyta</taxon>
        <taxon>Spermatophyta</taxon>
        <taxon>Magnoliopsida</taxon>
        <taxon>eudicotyledons</taxon>
        <taxon>Gunneridae</taxon>
        <taxon>Pentapetalae</taxon>
        <taxon>rosids</taxon>
        <taxon>fabids</taxon>
        <taxon>Fagales</taxon>
        <taxon>Fagaceae</taxon>
        <taxon>Quercus</taxon>
    </lineage>
</organism>
<dbReference type="SUPFAM" id="SSF53448">
    <property type="entry name" value="Nucleotide-diphospho-sugar transferases"/>
    <property type="match status" value="1"/>
</dbReference>
<feature type="compositionally biased region" description="Polar residues" evidence="2">
    <location>
        <begin position="93"/>
        <end position="105"/>
    </location>
</feature>
<dbReference type="PANTHER" id="PTHR32116">
    <property type="entry name" value="GALACTURONOSYLTRANSFERASE 4-RELATED"/>
    <property type="match status" value="1"/>
</dbReference>
<comment type="similarity">
    <text evidence="1">Belongs to the glycosyltransferase 8 family.</text>
</comment>
<keyword evidence="4" id="KW-1185">Reference proteome</keyword>
<dbReference type="EMBL" id="PKMF04000374">
    <property type="protein sequence ID" value="KAK7835173.1"/>
    <property type="molecule type" value="Genomic_DNA"/>
</dbReference>
<evidence type="ECO:0000256" key="1">
    <source>
        <dbReference type="ARBA" id="ARBA00006351"/>
    </source>
</evidence>
<feature type="compositionally biased region" description="Basic and acidic residues" evidence="2">
    <location>
        <begin position="131"/>
        <end position="145"/>
    </location>
</feature>
<comment type="caution">
    <text evidence="3">The sequence shown here is derived from an EMBL/GenBank/DDBJ whole genome shotgun (WGS) entry which is preliminary data.</text>
</comment>
<evidence type="ECO:0000313" key="3">
    <source>
        <dbReference type="EMBL" id="KAK7835173.1"/>
    </source>
</evidence>
<sequence length="469" mass="53495">MDHVQDNVFKDEKFDNLIFKASEKKHVPNGLVETVGPKLFDDLCPADLRFDTSAKNYGPNEKDIQTRDEFVEDVTTVVSNDLDLQDTHIAVSSQVESRSTRVLSTTDEEEQDQRTNLIKEVTDSLEEENDSNEHDTDTTTHKDIGEDTIDADDQADQSSDNASQNTQNMDLSFGCWKHAYDKLKAMEQTVAKGKQLQDDCASVVKKLRAMLHSTEEQLRVHKKQTIFLTQLTAKMIPKGLHCLPLRLTTEYYTLNSSQHDFPNQEKLEDPQLYRYALFSDNVLPAAVVVNSTITYAKDPSKHVFHIVTDRLNYATMRMWFLVNPPGKASIQVQNIEEFTWLNASYSPVLKQLGSQSMGNVNGAVETCGESFHRFDRSSSQPEITTATLYCLFYLIKLANFLMHMKGLAQYLLVVLNTQGTPLHWKQLNNMRLEGFNVILRKNMSIILKIFGPIRRKLPNNSDMIYIEVI</sequence>
<feature type="region of interest" description="Disordered" evidence="2">
    <location>
        <begin position="93"/>
        <end position="145"/>
    </location>
</feature>
<reference evidence="3 4" key="1">
    <citation type="journal article" date="2018" name="Sci. Data">
        <title>The draft genome sequence of cork oak.</title>
        <authorList>
            <person name="Ramos A.M."/>
            <person name="Usie A."/>
            <person name="Barbosa P."/>
            <person name="Barros P.M."/>
            <person name="Capote T."/>
            <person name="Chaves I."/>
            <person name="Simoes F."/>
            <person name="Abreu I."/>
            <person name="Carrasquinho I."/>
            <person name="Faro C."/>
            <person name="Guimaraes J.B."/>
            <person name="Mendonca D."/>
            <person name="Nobrega F."/>
            <person name="Rodrigues L."/>
            <person name="Saibo N.J.M."/>
            <person name="Varela M.C."/>
            <person name="Egas C."/>
            <person name="Matos J."/>
            <person name="Miguel C.M."/>
            <person name="Oliveira M.M."/>
            <person name="Ricardo C.P."/>
            <person name="Goncalves S."/>
        </authorList>
    </citation>
    <scope>NUCLEOTIDE SEQUENCE [LARGE SCALE GENOMIC DNA]</scope>
    <source>
        <strain evidence="4">cv. HL8</strain>
    </source>
</reference>
<dbReference type="AlphaFoldDB" id="A0AAW0K7G2"/>